<protein>
    <submittedName>
        <fullName evidence="1">Uncharacterized protein</fullName>
    </submittedName>
</protein>
<evidence type="ECO:0000313" key="2">
    <source>
        <dbReference type="Proteomes" id="UP000698028"/>
    </source>
</evidence>
<dbReference type="RefSeq" id="WP_218632849.1">
    <property type="nucleotide sequence ID" value="NZ_JAHVAH010000001.1"/>
</dbReference>
<name>A0ABS6V5R8_9SPHN</name>
<comment type="caution">
    <text evidence="1">The sequence shown here is derived from an EMBL/GenBank/DDBJ whole genome shotgun (WGS) entry which is preliminary data.</text>
</comment>
<dbReference type="Proteomes" id="UP000698028">
    <property type="component" value="Unassembled WGS sequence"/>
</dbReference>
<keyword evidence="2" id="KW-1185">Reference proteome</keyword>
<gene>
    <name evidence="1" type="ORF">KTQ36_06265</name>
</gene>
<proteinExistence type="predicted"/>
<sequence>MSEERLANALTRARLAADRIDKASANLPSGGGEGDGGAAIRSAITPILAELDKLIADAEKAS</sequence>
<accession>A0ABS6V5R8</accession>
<dbReference type="EMBL" id="JAHVAH010000001">
    <property type="protein sequence ID" value="MBW0144897.1"/>
    <property type="molecule type" value="Genomic_DNA"/>
</dbReference>
<organism evidence="1 2">
    <name type="scientific">Sphingomicrobium clamense</name>
    <dbReference type="NCBI Taxonomy" id="2851013"/>
    <lineage>
        <taxon>Bacteria</taxon>
        <taxon>Pseudomonadati</taxon>
        <taxon>Pseudomonadota</taxon>
        <taxon>Alphaproteobacteria</taxon>
        <taxon>Sphingomonadales</taxon>
        <taxon>Sphingomonadaceae</taxon>
        <taxon>Sphingomicrobium</taxon>
    </lineage>
</organism>
<evidence type="ECO:0000313" key="1">
    <source>
        <dbReference type="EMBL" id="MBW0144897.1"/>
    </source>
</evidence>
<reference evidence="1 2" key="1">
    <citation type="submission" date="2021-07" db="EMBL/GenBank/DDBJ databases">
        <title>The draft genome sequence of Sphingomicrobium sp. B8.</title>
        <authorList>
            <person name="Mu L."/>
        </authorList>
    </citation>
    <scope>NUCLEOTIDE SEQUENCE [LARGE SCALE GENOMIC DNA]</scope>
    <source>
        <strain evidence="1 2">B8</strain>
    </source>
</reference>